<proteinExistence type="predicted"/>
<keyword evidence="1" id="KW-0812">Transmembrane</keyword>
<feature type="transmembrane region" description="Helical" evidence="1">
    <location>
        <begin position="91"/>
        <end position="108"/>
    </location>
</feature>
<feature type="transmembrane region" description="Helical" evidence="1">
    <location>
        <begin position="36"/>
        <end position="57"/>
    </location>
</feature>
<organism evidence="2 3">
    <name type="scientific">Peredibacter starrii</name>
    <dbReference type="NCBI Taxonomy" id="28202"/>
    <lineage>
        <taxon>Bacteria</taxon>
        <taxon>Pseudomonadati</taxon>
        <taxon>Bdellovibrionota</taxon>
        <taxon>Bacteriovoracia</taxon>
        <taxon>Bacteriovoracales</taxon>
        <taxon>Bacteriovoracaceae</taxon>
        <taxon>Peredibacter</taxon>
    </lineage>
</organism>
<evidence type="ECO:0000313" key="3">
    <source>
        <dbReference type="Proteomes" id="UP001324634"/>
    </source>
</evidence>
<name>A0AAX4HQQ5_9BACT</name>
<sequence>MKFQSFLIPRRKVIELCLLPIFLVVAYFIWPEIEVLSLFAFGYIWNWTASNDLTALFEDRRYRMSMLKMVVNLQNLILKPFGWAPEIVKRIIRVLPAGIFWYLVIYLNESHMPWWATFLGSAVFELLLLEISLFKKHKESV</sequence>
<evidence type="ECO:0000256" key="1">
    <source>
        <dbReference type="SAM" id="Phobius"/>
    </source>
</evidence>
<feature type="transmembrane region" description="Helical" evidence="1">
    <location>
        <begin position="12"/>
        <end position="30"/>
    </location>
</feature>
<dbReference type="RefSeq" id="WP_321396593.1">
    <property type="nucleotide sequence ID" value="NZ_CP139487.1"/>
</dbReference>
<keyword evidence="1" id="KW-1133">Transmembrane helix</keyword>
<dbReference type="KEGG" id="psti:SOO65_02815"/>
<keyword evidence="1" id="KW-0472">Membrane</keyword>
<reference evidence="2 3" key="1">
    <citation type="submission" date="2023-11" db="EMBL/GenBank/DDBJ databases">
        <title>Peredibacter starrii A3.12.</title>
        <authorList>
            <person name="Mitchell R.J."/>
        </authorList>
    </citation>
    <scope>NUCLEOTIDE SEQUENCE [LARGE SCALE GENOMIC DNA]</scope>
    <source>
        <strain evidence="2 3">A3.12</strain>
    </source>
</reference>
<gene>
    <name evidence="2" type="ORF">SOO65_02815</name>
</gene>
<dbReference type="AlphaFoldDB" id="A0AAX4HQQ5"/>
<dbReference type="Proteomes" id="UP001324634">
    <property type="component" value="Chromosome"/>
</dbReference>
<protein>
    <submittedName>
        <fullName evidence="2">Uncharacterized protein</fullName>
    </submittedName>
</protein>
<keyword evidence="3" id="KW-1185">Reference proteome</keyword>
<dbReference type="EMBL" id="CP139487">
    <property type="protein sequence ID" value="WPU65668.1"/>
    <property type="molecule type" value="Genomic_DNA"/>
</dbReference>
<accession>A0AAX4HQQ5</accession>
<feature type="transmembrane region" description="Helical" evidence="1">
    <location>
        <begin position="114"/>
        <end position="134"/>
    </location>
</feature>
<evidence type="ECO:0000313" key="2">
    <source>
        <dbReference type="EMBL" id="WPU65668.1"/>
    </source>
</evidence>